<dbReference type="InterPro" id="IPR029061">
    <property type="entry name" value="THDP-binding"/>
</dbReference>
<dbReference type="GO" id="GO:0000287">
    <property type="term" value="F:magnesium ion binding"/>
    <property type="evidence" value="ECO:0007669"/>
    <property type="project" value="UniProtKB-UniRule"/>
</dbReference>
<dbReference type="InterPro" id="IPR029035">
    <property type="entry name" value="DHS-like_NAD/FAD-binding_dom"/>
</dbReference>
<proteinExistence type="inferred from homology"/>
<comment type="pathway">
    <text evidence="1 14">Amino-acid biosynthesis; L-isoleucine biosynthesis; L-isoleucine from 2-oxobutanoate: step 1/4.</text>
</comment>
<dbReference type="CDD" id="cd07035">
    <property type="entry name" value="TPP_PYR_POX_like"/>
    <property type="match status" value="1"/>
</dbReference>
<feature type="domain" description="Thiamine pyrophosphate enzyme N-terminal TPP-binding" evidence="17">
    <location>
        <begin position="4"/>
        <end position="117"/>
    </location>
</feature>
<dbReference type="InterPro" id="IPR012846">
    <property type="entry name" value="Acetolactate_synth_lsu"/>
</dbReference>
<gene>
    <name evidence="18" type="primary">ilvB-1</name>
    <name evidence="18" type="ORF">GCM10007391_09880</name>
</gene>
<evidence type="ECO:0000256" key="13">
    <source>
        <dbReference type="ARBA" id="ARBA00048670"/>
    </source>
</evidence>
<dbReference type="GO" id="GO:0005948">
    <property type="term" value="C:acetolactate synthase complex"/>
    <property type="evidence" value="ECO:0007669"/>
    <property type="project" value="UniProtKB-ARBA"/>
</dbReference>
<dbReference type="GO" id="GO:0009099">
    <property type="term" value="P:L-valine biosynthetic process"/>
    <property type="evidence" value="ECO:0007669"/>
    <property type="project" value="TreeGrafter"/>
</dbReference>
<sequence length="572" mass="62687">MKMMSGAAMVVEALKDVGVTHVFGYPGGAVLDIYDALFAQDDVKHVLVRHEQAAAHMADGYARSTGKTGTVLVTSGPGATNTITGIATAYMDSIPMVVLSGQVPSMHIGEDAFQETDMVGCSRPIVKHSFLVKRAVDIPDAIAKAYYIANSGRPGPVVVDLPKDIVNVQEEHPYVFPTDVSLRSYNPTERGHPRQIKKAVDALMKAERPVLYVGGGAIASDASAQVLEMAEKLSAPVTCTLMGLGAISGTHPQFVGMLGMHGTLEANKTMHNSDCILALGARFDDRVTNNVDKFCPHADIIHVDIDPASISKTVNAHIPVVGMVDKVLDQILEQLVNKDLSAQPDKLKDWWQQISQWRDKKCLTYEQGDTEIKPQRVIESLYKHTNGDAYISSDVGQHQMFAALYYPYKKPRQWINSGGLGTMGFGLPAAMGVQVAHPGATSVVVTGDGSIQMNIQELSTCLQYNLPVKIISLNNRALGMVRQWQDMIYKGRHSHSYMDSMPDFVKLAEAYGHIGIKVNKPDELDDAMAECFSHKDRLVFMDIAIDQNEHVYPMQIKFGAMDDMRLSKTERT</sequence>
<evidence type="ECO:0000259" key="17">
    <source>
        <dbReference type="Pfam" id="PF02776"/>
    </source>
</evidence>
<dbReference type="GO" id="GO:0009097">
    <property type="term" value="P:isoleucine biosynthetic process"/>
    <property type="evidence" value="ECO:0007669"/>
    <property type="project" value="TreeGrafter"/>
</dbReference>
<reference evidence="18" key="1">
    <citation type="journal article" date="2014" name="Int. J. Syst. Evol. Microbiol.">
        <title>Complete genome sequence of Corynebacterium casei LMG S-19264T (=DSM 44701T), isolated from a smear-ripened cheese.</title>
        <authorList>
            <consortium name="US DOE Joint Genome Institute (JGI-PGF)"/>
            <person name="Walter F."/>
            <person name="Albersmeier A."/>
            <person name="Kalinowski J."/>
            <person name="Ruckert C."/>
        </authorList>
    </citation>
    <scope>NUCLEOTIDE SEQUENCE</scope>
    <source>
        <strain evidence="18">KCTC 22164</strain>
    </source>
</reference>
<protein>
    <recommendedName>
        <fullName evidence="4 14">Acetolactate synthase</fullName>
        <ecNumber evidence="4 14">2.2.1.6</ecNumber>
    </recommendedName>
</protein>
<evidence type="ECO:0000256" key="5">
    <source>
        <dbReference type="ARBA" id="ARBA00022605"/>
    </source>
</evidence>
<dbReference type="GO" id="GO:0003984">
    <property type="term" value="F:acetolactate synthase activity"/>
    <property type="evidence" value="ECO:0007669"/>
    <property type="project" value="UniProtKB-EC"/>
</dbReference>
<evidence type="ECO:0000313" key="18">
    <source>
        <dbReference type="EMBL" id="GGW79191.1"/>
    </source>
</evidence>
<comment type="catalytic activity">
    <reaction evidence="13 14">
        <text>2 pyruvate + H(+) = (2S)-2-acetolactate + CO2</text>
        <dbReference type="Rhea" id="RHEA:25249"/>
        <dbReference type="ChEBI" id="CHEBI:15361"/>
        <dbReference type="ChEBI" id="CHEBI:15378"/>
        <dbReference type="ChEBI" id="CHEBI:16526"/>
        <dbReference type="ChEBI" id="CHEBI:58476"/>
        <dbReference type="EC" id="2.2.1.6"/>
    </reaction>
</comment>
<keyword evidence="19" id="KW-1185">Reference proteome</keyword>
<dbReference type="CDD" id="cd02015">
    <property type="entry name" value="TPP_AHAS"/>
    <property type="match status" value="1"/>
</dbReference>
<keyword evidence="12 14" id="KW-0100">Branched-chain amino acid biosynthesis</keyword>
<evidence type="ECO:0000256" key="6">
    <source>
        <dbReference type="ARBA" id="ARBA00022630"/>
    </source>
</evidence>
<dbReference type="Pfam" id="PF02775">
    <property type="entry name" value="TPP_enzyme_C"/>
    <property type="match status" value="1"/>
</dbReference>
<dbReference type="FunFam" id="3.40.50.970:FF:000007">
    <property type="entry name" value="Acetolactate synthase"/>
    <property type="match status" value="1"/>
</dbReference>
<dbReference type="Pfam" id="PF00205">
    <property type="entry name" value="TPP_enzyme_M"/>
    <property type="match status" value="1"/>
</dbReference>
<evidence type="ECO:0000256" key="2">
    <source>
        <dbReference type="ARBA" id="ARBA00005025"/>
    </source>
</evidence>
<dbReference type="NCBIfam" id="NF005058">
    <property type="entry name" value="PRK06466.1"/>
    <property type="match status" value="1"/>
</dbReference>
<evidence type="ECO:0000256" key="8">
    <source>
        <dbReference type="ARBA" id="ARBA00022723"/>
    </source>
</evidence>
<evidence type="ECO:0000256" key="4">
    <source>
        <dbReference type="ARBA" id="ARBA00013145"/>
    </source>
</evidence>
<keyword evidence="5 14" id="KW-0028">Amino-acid biosynthesis</keyword>
<feature type="domain" description="Thiamine pyrophosphate enzyme TPP-binding" evidence="16">
    <location>
        <begin position="394"/>
        <end position="542"/>
    </location>
</feature>
<evidence type="ECO:0000256" key="14">
    <source>
        <dbReference type="RuleBase" id="RU003591"/>
    </source>
</evidence>
<dbReference type="PANTHER" id="PTHR18968">
    <property type="entry name" value="THIAMINE PYROPHOSPHATE ENZYMES"/>
    <property type="match status" value="1"/>
</dbReference>
<feature type="domain" description="Thiamine pyrophosphate enzyme central" evidence="15">
    <location>
        <begin position="196"/>
        <end position="331"/>
    </location>
</feature>
<keyword evidence="9" id="KW-0274">FAD</keyword>
<keyword evidence="11 14" id="KW-0786">Thiamine pyrophosphate</keyword>
<dbReference type="Gene3D" id="3.40.50.970">
    <property type="match status" value="2"/>
</dbReference>
<evidence type="ECO:0000256" key="3">
    <source>
        <dbReference type="ARBA" id="ARBA00007812"/>
    </source>
</evidence>
<keyword evidence="7 14" id="KW-0808">Transferase</keyword>
<dbReference type="FunFam" id="3.40.50.970:FF:000016">
    <property type="entry name" value="Acetolactate synthase"/>
    <property type="match status" value="1"/>
</dbReference>
<organism evidence="18 19">
    <name type="scientific">Alteromonas halophila</name>
    <dbReference type="NCBI Taxonomy" id="516698"/>
    <lineage>
        <taxon>Bacteria</taxon>
        <taxon>Pseudomonadati</taxon>
        <taxon>Pseudomonadota</taxon>
        <taxon>Gammaproteobacteria</taxon>
        <taxon>Alteromonadales</taxon>
        <taxon>Alteromonadaceae</taxon>
        <taxon>Alteromonas/Salinimonas group</taxon>
        <taxon>Alteromonas</taxon>
    </lineage>
</organism>
<keyword evidence="10 14" id="KW-0460">Magnesium</keyword>
<evidence type="ECO:0000256" key="9">
    <source>
        <dbReference type="ARBA" id="ARBA00022827"/>
    </source>
</evidence>
<dbReference type="EMBL" id="BMXP01000002">
    <property type="protein sequence ID" value="GGW79191.1"/>
    <property type="molecule type" value="Genomic_DNA"/>
</dbReference>
<dbReference type="RefSeq" id="WP_189404005.1">
    <property type="nucleotide sequence ID" value="NZ_BMXP01000002.1"/>
</dbReference>
<accession>A0A918MVQ8</accession>
<dbReference type="AlphaFoldDB" id="A0A918MVQ8"/>
<evidence type="ECO:0000256" key="12">
    <source>
        <dbReference type="ARBA" id="ARBA00023304"/>
    </source>
</evidence>
<dbReference type="InterPro" id="IPR012000">
    <property type="entry name" value="Thiamin_PyroP_enz_cen_dom"/>
</dbReference>
<dbReference type="Pfam" id="PF02776">
    <property type="entry name" value="TPP_enzyme_N"/>
    <property type="match status" value="1"/>
</dbReference>
<keyword evidence="8 14" id="KW-0479">Metal-binding</keyword>
<dbReference type="SUPFAM" id="SSF52467">
    <property type="entry name" value="DHS-like NAD/FAD-binding domain"/>
    <property type="match status" value="1"/>
</dbReference>
<evidence type="ECO:0000256" key="1">
    <source>
        <dbReference type="ARBA" id="ARBA00004974"/>
    </source>
</evidence>
<comment type="caution">
    <text evidence="18">The sequence shown here is derived from an EMBL/GenBank/DDBJ whole genome shotgun (WGS) entry which is preliminary data.</text>
</comment>
<dbReference type="GO" id="GO:0030976">
    <property type="term" value="F:thiamine pyrophosphate binding"/>
    <property type="evidence" value="ECO:0007669"/>
    <property type="project" value="UniProtKB-UniRule"/>
</dbReference>
<dbReference type="InterPro" id="IPR000399">
    <property type="entry name" value="TPP-bd_CS"/>
</dbReference>
<dbReference type="SUPFAM" id="SSF52518">
    <property type="entry name" value="Thiamin diphosphate-binding fold (THDP-binding)"/>
    <property type="match status" value="2"/>
</dbReference>
<evidence type="ECO:0000256" key="11">
    <source>
        <dbReference type="ARBA" id="ARBA00023052"/>
    </source>
</evidence>
<dbReference type="Gene3D" id="3.40.50.1220">
    <property type="entry name" value="TPP-binding domain"/>
    <property type="match status" value="1"/>
</dbReference>
<evidence type="ECO:0000256" key="10">
    <source>
        <dbReference type="ARBA" id="ARBA00022842"/>
    </source>
</evidence>
<dbReference type="InterPro" id="IPR039368">
    <property type="entry name" value="AHAS_TPP"/>
</dbReference>
<comment type="cofactor">
    <cofactor evidence="14">
        <name>thiamine diphosphate</name>
        <dbReference type="ChEBI" id="CHEBI:58937"/>
    </cofactor>
    <text evidence="14">Binds 1 thiamine pyrophosphate per subunit.</text>
</comment>
<evidence type="ECO:0000259" key="16">
    <source>
        <dbReference type="Pfam" id="PF02775"/>
    </source>
</evidence>
<evidence type="ECO:0000259" key="15">
    <source>
        <dbReference type="Pfam" id="PF00205"/>
    </source>
</evidence>
<dbReference type="PROSITE" id="PS00187">
    <property type="entry name" value="TPP_ENZYMES"/>
    <property type="match status" value="1"/>
</dbReference>
<reference evidence="18" key="2">
    <citation type="submission" date="2020-09" db="EMBL/GenBank/DDBJ databases">
        <authorList>
            <person name="Sun Q."/>
            <person name="Kim S."/>
        </authorList>
    </citation>
    <scope>NUCLEOTIDE SEQUENCE</scope>
    <source>
        <strain evidence="18">KCTC 22164</strain>
    </source>
</reference>
<dbReference type="InterPro" id="IPR011766">
    <property type="entry name" value="TPP_enzyme_TPP-bd"/>
</dbReference>
<dbReference type="InterPro" id="IPR012001">
    <property type="entry name" value="Thiamin_PyroP_enz_TPP-bd_dom"/>
</dbReference>
<dbReference type="FunFam" id="3.40.50.1220:FF:000008">
    <property type="entry name" value="Acetolactate synthase"/>
    <property type="match status" value="1"/>
</dbReference>
<evidence type="ECO:0000256" key="7">
    <source>
        <dbReference type="ARBA" id="ARBA00022679"/>
    </source>
</evidence>
<dbReference type="EC" id="2.2.1.6" evidence="4 14"/>
<comment type="cofactor">
    <cofactor evidence="14">
        <name>Mg(2+)</name>
        <dbReference type="ChEBI" id="CHEBI:18420"/>
    </cofactor>
    <text evidence="14">Binds 1 Mg(2+) ion per subunit.</text>
</comment>
<evidence type="ECO:0000313" key="19">
    <source>
        <dbReference type="Proteomes" id="UP000631300"/>
    </source>
</evidence>
<dbReference type="PANTHER" id="PTHR18968:SF13">
    <property type="entry name" value="ACETOLACTATE SYNTHASE CATALYTIC SUBUNIT, MITOCHONDRIAL"/>
    <property type="match status" value="1"/>
</dbReference>
<name>A0A918MVQ8_9ALTE</name>
<dbReference type="GO" id="GO:0050660">
    <property type="term" value="F:flavin adenine dinucleotide binding"/>
    <property type="evidence" value="ECO:0007669"/>
    <property type="project" value="InterPro"/>
</dbReference>
<dbReference type="InterPro" id="IPR045229">
    <property type="entry name" value="TPP_enz"/>
</dbReference>
<dbReference type="NCBIfam" id="TIGR00118">
    <property type="entry name" value="acolac_lg"/>
    <property type="match status" value="1"/>
</dbReference>
<dbReference type="Proteomes" id="UP000631300">
    <property type="component" value="Unassembled WGS sequence"/>
</dbReference>
<comment type="similarity">
    <text evidence="3 14">Belongs to the TPP enzyme family.</text>
</comment>
<comment type="pathway">
    <text evidence="2 14">Amino-acid biosynthesis; L-valine biosynthesis; L-valine from pyruvate: step 1/4.</text>
</comment>
<keyword evidence="6" id="KW-0285">Flavoprotein</keyword>